<evidence type="ECO:0008006" key="6">
    <source>
        <dbReference type="Google" id="ProtNLM"/>
    </source>
</evidence>
<dbReference type="EMBL" id="PGVD01000028">
    <property type="protein sequence ID" value="PLR97170.1"/>
    <property type="molecule type" value="Genomic_DNA"/>
</dbReference>
<dbReference type="Proteomes" id="UP000235114">
    <property type="component" value="Unassembled WGS sequence"/>
</dbReference>
<proteinExistence type="predicted"/>
<dbReference type="Proteomes" id="UP000234951">
    <property type="component" value="Unassembled WGS sequence"/>
</dbReference>
<keyword evidence="5" id="KW-1185">Reference proteome</keyword>
<organism evidence="2 4">
    <name type="scientific">Bacillus canaveralius</name>
    <dbReference type="NCBI Taxonomy" id="1403243"/>
    <lineage>
        <taxon>Bacteria</taxon>
        <taxon>Bacillati</taxon>
        <taxon>Bacillota</taxon>
        <taxon>Bacilli</taxon>
        <taxon>Bacillales</taxon>
        <taxon>Bacillaceae</taxon>
        <taxon>Bacillus</taxon>
    </lineage>
</organism>
<evidence type="ECO:0000313" key="2">
    <source>
        <dbReference type="EMBL" id="PLR82825.1"/>
    </source>
</evidence>
<gene>
    <name evidence="2" type="ORF">CU635_10090</name>
    <name evidence="3" type="ORF">CVD25_11105</name>
</gene>
<feature type="transmembrane region" description="Helical" evidence="1">
    <location>
        <begin position="116"/>
        <end position="138"/>
    </location>
</feature>
<keyword evidence="1" id="KW-0812">Transmembrane</keyword>
<dbReference type="Pfam" id="PF17328">
    <property type="entry name" value="DUF5366"/>
    <property type="match status" value="1"/>
</dbReference>
<feature type="transmembrane region" description="Helical" evidence="1">
    <location>
        <begin position="54"/>
        <end position="75"/>
    </location>
</feature>
<accession>A0A2N5GLX1</accession>
<evidence type="ECO:0000256" key="1">
    <source>
        <dbReference type="SAM" id="Phobius"/>
    </source>
</evidence>
<dbReference type="RefSeq" id="WP_101577241.1">
    <property type="nucleotide sequence ID" value="NZ_PGVA01000024.1"/>
</dbReference>
<sequence>MKNTYLTSYFPLMSIILFSLALAIRVELWLLDFLKKIGIYKGMLEFFSEGGIKLSLLILLVVVFFMVFAALKLVADTINGMSLLFFSKDSEGDSLKKIRSGSIIYFVGSALSVASMYSFIGIGAILLITTVIYFIYFVHKTSQDLSAGGIIGMIFFQVVVWASLLTGVFYLSIKIYNSVIASLPV</sequence>
<evidence type="ECO:0000313" key="3">
    <source>
        <dbReference type="EMBL" id="PLR97170.1"/>
    </source>
</evidence>
<reference evidence="3 5" key="2">
    <citation type="submission" date="2017-12" db="EMBL/GenBank/DDBJ databases">
        <title>Comparative Functional Genomics of Dry Heat Resistant strains isolated from the Viking Spacecraft.</title>
        <authorList>
            <person name="Seuylemezian A."/>
            <person name="Cooper K."/>
            <person name="Vaishampayan P."/>
        </authorList>
    </citation>
    <scope>NUCLEOTIDE SEQUENCE [LARGE SCALE GENOMIC DNA]</scope>
    <source>
        <strain evidence="3 5">ATCC 29669</strain>
    </source>
</reference>
<keyword evidence="1" id="KW-1133">Transmembrane helix</keyword>
<dbReference type="OrthoDB" id="2739240at2"/>
<reference evidence="2 4" key="1">
    <citation type="submission" date="2017-11" db="EMBL/GenBank/DDBJ databases">
        <title>Comparitive Functional Genomics of Dry Heat Resistant strains isolated from the Viking Spacecraft.</title>
        <authorList>
            <person name="Seuylemezian A."/>
            <person name="Cooper K."/>
            <person name="Vaishampayan P."/>
        </authorList>
    </citation>
    <scope>NUCLEOTIDE SEQUENCE [LARGE SCALE GENOMIC DNA]</scope>
    <source>
        <strain evidence="2 4">M4.6</strain>
    </source>
</reference>
<comment type="caution">
    <text evidence="2">The sequence shown here is derived from an EMBL/GenBank/DDBJ whole genome shotgun (WGS) entry which is preliminary data.</text>
</comment>
<protein>
    <recommendedName>
        <fullName evidence="6">YufK family protein</fullName>
    </recommendedName>
</protein>
<feature type="transmembrane region" description="Helical" evidence="1">
    <location>
        <begin position="12"/>
        <end position="34"/>
    </location>
</feature>
<name>A0A2N5GLX1_9BACI</name>
<keyword evidence="1" id="KW-0472">Membrane</keyword>
<dbReference type="AlphaFoldDB" id="A0A2N5GLX1"/>
<feature type="transmembrane region" description="Helical" evidence="1">
    <location>
        <begin position="150"/>
        <end position="173"/>
    </location>
</feature>
<dbReference type="InterPro" id="IPR035289">
    <property type="entry name" value="DUF5366"/>
</dbReference>
<evidence type="ECO:0000313" key="5">
    <source>
        <dbReference type="Proteomes" id="UP000235114"/>
    </source>
</evidence>
<dbReference type="EMBL" id="PGVA01000024">
    <property type="protein sequence ID" value="PLR82825.1"/>
    <property type="molecule type" value="Genomic_DNA"/>
</dbReference>
<evidence type="ECO:0000313" key="4">
    <source>
        <dbReference type="Proteomes" id="UP000234951"/>
    </source>
</evidence>